<accession>A0A077WW97</accession>
<protein>
    <submittedName>
        <fullName evidence="3">Uncharacterized protein</fullName>
    </submittedName>
</protein>
<feature type="chain" id="PRO_5001726498" evidence="2">
    <location>
        <begin position="22"/>
        <end position="219"/>
    </location>
</feature>
<evidence type="ECO:0000256" key="1">
    <source>
        <dbReference type="SAM" id="MobiDB-lite"/>
    </source>
</evidence>
<evidence type="ECO:0000256" key="2">
    <source>
        <dbReference type="SAM" id="SignalP"/>
    </source>
</evidence>
<organism evidence="3">
    <name type="scientific">Lichtheimia ramosa</name>
    <dbReference type="NCBI Taxonomy" id="688394"/>
    <lineage>
        <taxon>Eukaryota</taxon>
        <taxon>Fungi</taxon>
        <taxon>Fungi incertae sedis</taxon>
        <taxon>Mucoromycota</taxon>
        <taxon>Mucoromycotina</taxon>
        <taxon>Mucoromycetes</taxon>
        <taxon>Mucorales</taxon>
        <taxon>Lichtheimiaceae</taxon>
        <taxon>Lichtheimia</taxon>
    </lineage>
</organism>
<reference evidence="3" key="1">
    <citation type="journal article" date="2014" name="Genome Announc.">
        <title>De novo whole-genome sequence and genome annotation of Lichtheimia ramosa.</title>
        <authorList>
            <person name="Linde J."/>
            <person name="Schwartze V."/>
            <person name="Binder U."/>
            <person name="Lass-Florl C."/>
            <person name="Voigt K."/>
            <person name="Horn F."/>
        </authorList>
    </citation>
    <scope>NUCLEOTIDE SEQUENCE</scope>
    <source>
        <strain evidence="3">JMRC FSU:6197</strain>
    </source>
</reference>
<sequence length="219" mass="23478">MRLFHPGAVLTFTAIVQFALASKDDMPCVQGCVDTSCVEACIIKDGGHNIIDVANQPETGENDLSVENVPLLASESSTSMLPDEDDCDDDDDMTYDASKDEDCDDDDTPSEYAFDESKDDKEDCDEENERPLPYTTNSLSNTAAQVPTSPFATGGQGEARPTVTAYTTITSEIISPSAEMLHASSNIESDIVENNGDMMMAHVSISFLGAIPFALVGLL</sequence>
<feature type="compositionally biased region" description="Acidic residues" evidence="1">
    <location>
        <begin position="82"/>
        <end position="109"/>
    </location>
</feature>
<name>A0A077WW97_9FUNG</name>
<feature type="region of interest" description="Disordered" evidence="1">
    <location>
        <begin position="74"/>
        <end position="142"/>
    </location>
</feature>
<proteinExistence type="predicted"/>
<dbReference type="AlphaFoldDB" id="A0A077WW97"/>
<keyword evidence="2" id="KW-0732">Signal</keyword>
<dbReference type="OrthoDB" id="10439894at2759"/>
<feature type="signal peptide" evidence="2">
    <location>
        <begin position="1"/>
        <end position="21"/>
    </location>
</feature>
<dbReference type="EMBL" id="LK023346">
    <property type="protein sequence ID" value="CDS11052.1"/>
    <property type="molecule type" value="Genomic_DNA"/>
</dbReference>
<gene>
    <name evidence="3" type="ORF">LRAMOSA03316</name>
</gene>
<evidence type="ECO:0000313" key="3">
    <source>
        <dbReference type="EMBL" id="CDS11052.1"/>
    </source>
</evidence>